<organism evidence="3 4">
    <name type="scientific">Ruicaihuangia caeni</name>
    <dbReference type="NCBI Taxonomy" id="3042517"/>
    <lineage>
        <taxon>Bacteria</taxon>
        <taxon>Bacillati</taxon>
        <taxon>Actinomycetota</taxon>
        <taxon>Actinomycetes</taxon>
        <taxon>Micrococcales</taxon>
        <taxon>Microbacteriaceae</taxon>
        <taxon>Ruicaihuangia</taxon>
    </lineage>
</organism>
<dbReference type="RefSeq" id="WP_281489033.1">
    <property type="nucleotide sequence ID" value="NZ_JASATX010000003.1"/>
</dbReference>
<dbReference type="InterPro" id="IPR051783">
    <property type="entry name" value="NAD(P)-dependent_oxidoreduct"/>
</dbReference>
<evidence type="ECO:0000256" key="1">
    <source>
        <dbReference type="SAM" id="MobiDB-lite"/>
    </source>
</evidence>
<feature type="domain" description="NAD(P)-binding" evidence="2">
    <location>
        <begin position="4"/>
        <end position="112"/>
    </location>
</feature>
<dbReference type="Proteomes" id="UP001321506">
    <property type="component" value="Unassembled WGS sequence"/>
</dbReference>
<keyword evidence="4" id="KW-1185">Reference proteome</keyword>
<dbReference type="PANTHER" id="PTHR48079:SF6">
    <property type="entry name" value="NAD(P)-BINDING DOMAIN-CONTAINING PROTEIN-RELATED"/>
    <property type="match status" value="1"/>
</dbReference>
<feature type="region of interest" description="Disordered" evidence="1">
    <location>
        <begin position="309"/>
        <end position="339"/>
    </location>
</feature>
<dbReference type="SUPFAM" id="SSF51735">
    <property type="entry name" value="NAD(P)-binding Rossmann-fold domains"/>
    <property type="match status" value="1"/>
</dbReference>
<dbReference type="AlphaFoldDB" id="A0AAW6TA55"/>
<name>A0AAW6TA55_9MICO</name>
<gene>
    <name evidence="3" type="ORF">QF206_07760</name>
</gene>
<dbReference type="InterPro" id="IPR016040">
    <property type="entry name" value="NAD(P)-bd_dom"/>
</dbReference>
<dbReference type="EMBL" id="JASATX010000003">
    <property type="protein sequence ID" value="MDI2098858.1"/>
    <property type="molecule type" value="Genomic_DNA"/>
</dbReference>
<dbReference type="SUPFAM" id="SSF55961">
    <property type="entry name" value="Bet v1-like"/>
    <property type="match status" value="1"/>
</dbReference>
<dbReference type="GO" id="GO:0005737">
    <property type="term" value="C:cytoplasm"/>
    <property type="evidence" value="ECO:0007669"/>
    <property type="project" value="TreeGrafter"/>
</dbReference>
<dbReference type="PANTHER" id="PTHR48079">
    <property type="entry name" value="PROTEIN YEEZ"/>
    <property type="match status" value="1"/>
</dbReference>
<dbReference type="Pfam" id="PF13460">
    <property type="entry name" value="NAD_binding_10"/>
    <property type="match status" value="1"/>
</dbReference>
<dbReference type="InterPro" id="IPR036291">
    <property type="entry name" value="NAD(P)-bd_dom_sf"/>
</dbReference>
<evidence type="ECO:0000313" key="4">
    <source>
        <dbReference type="Proteomes" id="UP001321506"/>
    </source>
</evidence>
<evidence type="ECO:0000259" key="2">
    <source>
        <dbReference type="Pfam" id="PF13460"/>
    </source>
</evidence>
<accession>A0AAW6TA55</accession>
<dbReference type="InterPro" id="IPR021295">
    <property type="entry name" value="DUF2867"/>
</dbReference>
<dbReference type="Pfam" id="PF11066">
    <property type="entry name" value="DUF2867"/>
    <property type="match status" value="1"/>
</dbReference>
<sequence>MVTGATGYVGGRLVPRLLEDGFRVRVYTRSPDKLRDVEWYPDVEVVRGSLPATTELDEAMRGVFVAYYLVHSMTARGDFGGEELRAAVSFARAAESASVSRIVYLGGLHPEHRPLSRHLASRAAVGQVFLESAVPAAVLQAGTIIGSGSASFEIIRHLTEVLPYMPAPKWVRNFVQPIAIRDVLHYLSKAADLPPDVNREFDIGGPDVLRYGQLMNGYAVQAGLPQRPIAALPVLTPWLASQWINLVTPVPRDLAVPIVESLQHSCVVRNHDVDGFIAPPPGGLLSYRESVRLALARIDASEVPTTWRGASLANAPSDPLPSDPSWAGRTVLSDERERESTASPTDLWLVLQSIGGPNGWYSLPWAWSLRGMIDKLFGGVGLARGRRDPSRLRQGDVIDFWRVESLEPPHRIVLRAEMRVPGDAWLELTARPGAGGGSVYRQRAVFLPRGLSGRLYWMTLVPMHALIFGGMARRIVRAAEHERVSASLAASASDAES</sequence>
<comment type="caution">
    <text evidence="3">The sequence shown here is derived from an EMBL/GenBank/DDBJ whole genome shotgun (WGS) entry which is preliminary data.</text>
</comment>
<reference evidence="3 4" key="1">
    <citation type="submission" date="2023-04" db="EMBL/GenBank/DDBJ databases">
        <title>Klugiella caeni sp. nov. isolated from the sludge of biochemical tank.</title>
        <authorList>
            <person name="Geng K."/>
        </authorList>
    </citation>
    <scope>NUCLEOTIDE SEQUENCE [LARGE SCALE GENOMIC DNA]</scope>
    <source>
        <strain evidence="3 4">YN-L-19</strain>
    </source>
</reference>
<protein>
    <submittedName>
        <fullName evidence="3">SDR family oxidoreductase</fullName>
    </submittedName>
</protein>
<dbReference type="Gene3D" id="3.40.50.720">
    <property type="entry name" value="NAD(P)-binding Rossmann-like Domain"/>
    <property type="match status" value="1"/>
</dbReference>
<evidence type="ECO:0000313" key="3">
    <source>
        <dbReference type="EMBL" id="MDI2098858.1"/>
    </source>
</evidence>
<dbReference type="GO" id="GO:0004029">
    <property type="term" value="F:aldehyde dehydrogenase (NAD+) activity"/>
    <property type="evidence" value="ECO:0007669"/>
    <property type="project" value="TreeGrafter"/>
</dbReference>
<proteinExistence type="predicted"/>